<reference evidence="1" key="1">
    <citation type="submission" date="2020-02" db="EMBL/GenBank/DDBJ databases">
        <authorList>
            <person name="Meier V. D."/>
        </authorList>
    </citation>
    <scope>NUCLEOTIDE SEQUENCE</scope>
    <source>
        <strain evidence="1">AVDCRST_MAG28</strain>
    </source>
</reference>
<accession>A0A6J4QJZ0</accession>
<dbReference type="PROSITE" id="PS51257">
    <property type="entry name" value="PROKAR_LIPOPROTEIN"/>
    <property type="match status" value="1"/>
</dbReference>
<sequence length="33" mass="3451">MRQAYTTGLVVLTMALLLLACVLFALAQGGQSP</sequence>
<dbReference type="EMBL" id="CADCVE010000022">
    <property type="protein sequence ID" value="CAA9446931.1"/>
    <property type="molecule type" value="Genomic_DNA"/>
</dbReference>
<proteinExistence type="predicted"/>
<evidence type="ECO:0000313" key="1">
    <source>
        <dbReference type="EMBL" id="CAA9446931.1"/>
    </source>
</evidence>
<gene>
    <name evidence="1" type="ORF">AVDCRST_MAG28-962</name>
</gene>
<name>A0A6J4QJZ0_9ACTN</name>
<dbReference type="AlphaFoldDB" id="A0A6J4QJZ0"/>
<organism evidence="1">
    <name type="scientific">uncultured Rubrobacteraceae bacterium</name>
    <dbReference type="NCBI Taxonomy" id="349277"/>
    <lineage>
        <taxon>Bacteria</taxon>
        <taxon>Bacillati</taxon>
        <taxon>Actinomycetota</taxon>
        <taxon>Rubrobacteria</taxon>
        <taxon>Rubrobacterales</taxon>
        <taxon>Rubrobacteraceae</taxon>
        <taxon>environmental samples</taxon>
    </lineage>
</organism>
<protein>
    <submittedName>
        <fullName evidence="1">Sulfate permease</fullName>
    </submittedName>
</protein>